<keyword evidence="7" id="KW-0805">Transcription regulation</keyword>
<dbReference type="FunFam" id="3.30.160.60:FF:000100">
    <property type="entry name" value="Zinc finger 45-like"/>
    <property type="match status" value="1"/>
</dbReference>
<feature type="domain" description="C2H2-type" evidence="14">
    <location>
        <begin position="572"/>
        <end position="600"/>
    </location>
</feature>
<dbReference type="InterPro" id="IPR013087">
    <property type="entry name" value="Znf_C2H2_type"/>
</dbReference>
<evidence type="ECO:0000259" key="14">
    <source>
        <dbReference type="PROSITE" id="PS50157"/>
    </source>
</evidence>
<evidence type="ECO:0000256" key="6">
    <source>
        <dbReference type="ARBA" id="ARBA00022833"/>
    </source>
</evidence>
<dbReference type="SMART" id="SM00355">
    <property type="entry name" value="ZnF_C2H2"/>
    <property type="match status" value="11"/>
</dbReference>
<feature type="domain" description="C2H2-type" evidence="14">
    <location>
        <begin position="430"/>
        <end position="457"/>
    </location>
</feature>
<feature type="binding site" evidence="12">
    <location>
        <position position="12"/>
    </location>
    <ligand>
        <name>Zn(2+)</name>
        <dbReference type="ChEBI" id="CHEBI:29105"/>
    </ligand>
</feature>
<dbReference type="FunFam" id="3.30.160.60:FF:001227">
    <property type="entry name" value="Zinc finger and BTB domain containing 41"/>
    <property type="match status" value="1"/>
</dbReference>
<dbReference type="PANTHER" id="PTHR24393">
    <property type="entry name" value="ZINC FINGER PROTEIN"/>
    <property type="match status" value="1"/>
</dbReference>
<feature type="binding site" evidence="12">
    <location>
        <position position="15"/>
    </location>
    <ligand>
        <name>Zn(2+)</name>
        <dbReference type="ChEBI" id="CHEBI:29105"/>
    </ligand>
</feature>
<dbReference type="FunFam" id="3.30.160.60:FF:001136">
    <property type="entry name" value="Zinc finger protein 408"/>
    <property type="match status" value="1"/>
</dbReference>
<evidence type="ECO:0000256" key="13">
    <source>
        <dbReference type="SAM" id="MobiDB-lite"/>
    </source>
</evidence>
<comment type="similarity">
    <text evidence="2">Belongs to the krueppel C2H2-type zinc-finger protein family.</text>
</comment>
<comment type="caution">
    <text evidence="16">The sequence shown here is derived from an EMBL/GenBank/DDBJ whole genome shotgun (WGS) entry which is preliminary data.</text>
</comment>
<evidence type="ECO:0000256" key="7">
    <source>
        <dbReference type="ARBA" id="ARBA00023015"/>
    </source>
</evidence>
<dbReference type="FunFam" id="3.30.160.60:FF:000646">
    <property type="entry name" value="Myeloid zinc finger 1"/>
    <property type="match status" value="1"/>
</dbReference>
<dbReference type="InterPro" id="IPR036236">
    <property type="entry name" value="Znf_C2H2_sf"/>
</dbReference>
<dbReference type="FunFam" id="3.30.160.60:FF:000512">
    <property type="entry name" value="zinc finger protein 197 isoform X1"/>
    <property type="match status" value="1"/>
</dbReference>
<feature type="region of interest" description="Disordered" evidence="13">
    <location>
        <begin position="650"/>
        <end position="677"/>
    </location>
</feature>
<dbReference type="Gene3D" id="3.40.1800.20">
    <property type="match status" value="1"/>
</dbReference>
<evidence type="ECO:0000256" key="9">
    <source>
        <dbReference type="ARBA" id="ARBA00023163"/>
    </source>
</evidence>
<evidence type="ECO:0000259" key="15">
    <source>
        <dbReference type="PROSITE" id="PS51915"/>
    </source>
</evidence>
<evidence type="ECO:0000256" key="5">
    <source>
        <dbReference type="ARBA" id="ARBA00022771"/>
    </source>
</evidence>
<evidence type="ECO:0000313" key="16">
    <source>
        <dbReference type="EMBL" id="KAK6629623.1"/>
    </source>
</evidence>
<dbReference type="FunFam" id="3.30.160.60:FF:000060">
    <property type="entry name" value="zinc finger protein 436"/>
    <property type="match status" value="1"/>
</dbReference>
<dbReference type="Pfam" id="PF07776">
    <property type="entry name" value="zf-AD"/>
    <property type="match status" value="1"/>
</dbReference>
<dbReference type="SMART" id="SM00868">
    <property type="entry name" value="zf-AD"/>
    <property type="match status" value="1"/>
</dbReference>
<organism evidence="16 17">
    <name type="scientific">Polyplax serrata</name>
    <name type="common">Common mouse louse</name>
    <dbReference type="NCBI Taxonomy" id="468196"/>
    <lineage>
        <taxon>Eukaryota</taxon>
        <taxon>Metazoa</taxon>
        <taxon>Ecdysozoa</taxon>
        <taxon>Arthropoda</taxon>
        <taxon>Hexapoda</taxon>
        <taxon>Insecta</taxon>
        <taxon>Pterygota</taxon>
        <taxon>Neoptera</taxon>
        <taxon>Paraneoptera</taxon>
        <taxon>Psocodea</taxon>
        <taxon>Troctomorpha</taxon>
        <taxon>Phthiraptera</taxon>
        <taxon>Anoplura</taxon>
        <taxon>Polyplacidae</taxon>
        <taxon>Polyplax</taxon>
    </lineage>
</organism>
<feature type="binding site" evidence="12">
    <location>
        <position position="61"/>
    </location>
    <ligand>
        <name>Zn(2+)</name>
        <dbReference type="ChEBI" id="CHEBI:29105"/>
    </ligand>
</feature>
<feature type="region of interest" description="Disordered" evidence="13">
    <location>
        <begin position="278"/>
        <end position="308"/>
    </location>
</feature>
<dbReference type="PROSITE" id="PS51915">
    <property type="entry name" value="ZAD"/>
    <property type="match status" value="1"/>
</dbReference>
<dbReference type="InterPro" id="IPR012934">
    <property type="entry name" value="Znf_AD"/>
</dbReference>
<dbReference type="Pfam" id="PF13894">
    <property type="entry name" value="zf-C2H2_4"/>
    <property type="match status" value="1"/>
</dbReference>
<dbReference type="FunFam" id="3.30.160.60:FF:000710">
    <property type="entry name" value="Zinc finger protein 768"/>
    <property type="match status" value="1"/>
</dbReference>
<dbReference type="FunFam" id="3.30.160.60:FF:001840">
    <property type="entry name" value="Paternally-expressed gene 3 protein"/>
    <property type="match status" value="1"/>
</dbReference>
<evidence type="ECO:0000256" key="3">
    <source>
        <dbReference type="ARBA" id="ARBA00022723"/>
    </source>
</evidence>
<keyword evidence="8" id="KW-0238">DNA-binding</keyword>
<feature type="domain" description="C2H2-type" evidence="14">
    <location>
        <begin position="344"/>
        <end position="373"/>
    </location>
</feature>
<proteinExistence type="inferred from homology"/>
<comment type="subcellular location">
    <subcellularLocation>
        <location evidence="1">Nucleus</location>
    </subcellularLocation>
</comment>
<evidence type="ECO:0000313" key="17">
    <source>
        <dbReference type="Proteomes" id="UP001372834"/>
    </source>
</evidence>
<dbReference type="SUPFAM" id="SSF57667">
    <property type="entry name" value="beta-beta-alpha zinc fingers"/>
    <property type="match status" value="5"/>
</dbReference>
<evidence type="ECO:0000256" key="12">
    <source>
        <dbReference type="PROSITE-ProRule" id="PRU01263"/>
    </source>
</evidence>
<evidence type="ECO:0000256" key="1">
    <source>
        <dbReference type="ARBA" id="ARBA00004123"/>
    </source>
</evidence>
<dbReference type="Pfam" id="PF00096">
    <property type="entry name" value="zf-C2H2"/>
    <property type="match status" value="3"/>
</dbReference>
<keyword evidence="3 12" id="KW-0479">Metal-binding</keyword>
<dbReference type="GO" id="GO:0001228">
    <property type="term" value="F:DNA-binding transcription activator activity, RNA polymerase II-specific"/>
    <property type="evidence" value="ECO:0007669"/>
    <property type="project" value="TreeGrafter"/>
</dbReference>
<dbReference type="PROSITE" id="PS00028">
    <property type="entry name" value="ZINC_FINGER_C2H2_1"/>
    <property type="match status" value="11"/>
</dbReference>
<gene>
    <name evidence="16" type="ORF">RUM43_003440</name>
</gene>
<feature type="domain" description="C2H2-type" evidence="14">
    <location>
        <begin position="316"/>
        <end position="343"/>
    </location>
</feature>
<sequence length="677" mass="76927">MVEMINSLEDLCRLCAGKIDILMGINIFSSDNRQIFKKICVCLPIQISVDDSFPKMVCVECACKLDLMFDFRERSILTAHLFSDMMTVNSSSIINVDQNIPIEDHNVPGDFNNDFISCKLDNVKYTSELPPEICQTGSENLIHSENNITLEDSTDLITKAKLQCETRLKKSYDGIQYKENKESIKIKSGLQLGNTSSTVSKLYLHSGDETLEDDLKTENLRSTNLEISSLSTSMTDQNLTECTELDWFFCNICNKTFAEKEEFDFHNKQHLPNKLEKKSCTETEAQSSEVPPNKKKKTKQKKTVKSKGGEKKAESKVCTECGKQYKTNYKLQEHMRKHSGEKPFLCSYQDCKKTFRSKIGLAQHEANHSGQFEFSCSTCGKGFQCKSYLVVHQRVHSDIKPYVCKQCSRRFKTKQSLLDHMNRHLGVKPFLCDICGRGFITKGLCKAHQKVHSGTDNRRYPCNVCRKLFVSKSYLNTHFRIHTGEKPFICEVCGKGFVTRVDLRIHSTLHTGEKSFVCEMCGKAFARRDALRCHRRCHTGERPYKCEFCGQRFTQFSPMAIHKRLHTGERPYECDVCNKTFVSRSTMISHRKKHHATNNTTADSQSQSQSQFQFVAVDVQPEGLASHVEQSPQQLVVIDNSSQVLLALSKRPAPGESSPEVLTLGKLKNETSGVTVE</sequence>
<keyword evidence="4" id="KW-0677">Repeat</keyword>
<feature type="domain" description="C2H2-type" evidence="14">
    <location>
        <begin position="374"/>
        <end position="401"/>
    </location>
</feature>
<evidence type="ECO:0000256" key="8">
    <source>
        <dbReference type="ARBA" id="ARBA00023125"/>
    </source>
</evidence>
<dbReference type="GO" id="GO:0005634">
    <property type="term" value="C:nucleus"/>
    <property type="evidence" value="ECO:0007669"/>
    <property type="project" value="UniProtKB-SubCell"/>
</dbReference>
<feature type="binding site" evidence="12">
    <location>
        <position position="58"/>
    </location>
    <ligand>
        <name>Zn(2+)</name>
        <dbReference type="ChEBI" id="CHEBI:29105"/>
    </ligand>
</feature>
<reference evidence="16 17" key="1">
    <citation type="submission" date="2023-10" db="EMBL/GenBank/DDBJ databases">
        <title>Genomes of two closely related lineages of the louse Polyplax serrata with different host specificities.</title>
        <authorList>
            <person name="Martinu J."/>
            <person name="Tarabai H."/>
            <person name="Stefka J."/>
            <person name="Hypsa V."/>
        </authorList>
    </citation>
    <scope>NUCLEOTIDE SEQUENCE [LARGE SCALE GENOMIC DNA]</scope>
    <source>
        <strain evidence="16">HR10_N</strain>
    </source>
</reference>
<dbReference type="GO" id="GO:0008270">
    <property type="term" value="F:zinc ion binding"/>
    <property type="evidence" value="ECO:0007669"/>
    <property type="project" value="UniProtKB-UniRule"/>
</dbReference>
<keyword evidence="9" id="KW-0804">Transcription</keyword>
<feature type="compositionally biased region" description="Basic residues" evidence="13">
    <location>
        <begin position="293"/>
        <end position="305"/>
    </location>
</feature>
<name>A0AAN8PEL2_POLSC</name>
<feature type="domain" description="C2H2-type" evidence="14">
    <location>
        <begin position="516"/>
        <end position="543"/>
    </location>
</feature>
<dbReference type="Proteomes" id="UP001372834">
    <property type="component" value="Unassembled WGS sequence"/>
</dbReference>
<feature type="domain" description="C2H2-type" evidence="14">
    <location>
        <begin position="460"/>
        <end position="487"/>
    </location>
</feature>
<dbReference type="Gene3D" id="3.30.160.60">
    <property type="entry name" value="Classic Zinc Finger"/>
    <property type="match status" value="10"/>
</dbReference>
<evidence type="ECO:0000256" key="4">
    <source>
        <dbReference type="ARBA" id="ARBA00022737"/>
    </source>
</evidence>
<evidence type="ECO:0000256" key="11">
    <source>
        <dbReference type="PROSITE-ProRule" id="PRU00042"/>
    </source>
</evidence>
<feature type="domain" description="C2H2-type" evidence="14">
    <location>
        <begin position="488"/>
        <end position="515"/>
    </location>
</feature>
<feature type="domain" description="C2H2-type" evidence="14">
    <location>
        <begin position="544"/>
        <end position="571"/>
    </location>
</feature>
<dbReference type="SUPFAM" id="SSF57716">
    <property type="entry name" value="Glucocorticoid receptor-like (DNA-binding domain)"/>
    <property type="match status" value="1"/>
</dbReference>
<dbReference type="Pfam" id="PF13912">
    <property type="entry name" value="zf-C2H2_6"/>
    <property type="match status" value="2"/>
</dbReference>
<feature type="domain" description="C2H2-type" evidence="14">
    <location>
        <begin position="402"/>
        <end position="429"/>
    </location>
</feature>
<feature type="domain" description="ZAD" evidence="15">
    <location>
        <begin position="10"/>
        <end position="85"/>
    </location>
</feature>
<dbReference type="PANTHER" id="PTHR24393:SF15">
    <property type="entry name" value="IP01243P-RELATED"/>
    <property type="match status" value="1"/>
</dbReference>
<keyword evidence="10" id="KW-0539">Nucleus</keyword>
<dbReference type="PROSITE" id="PS50157">
    <property type="entry name" value="ZINC_FINGER_C2H2_2"/>
    <property type="match status" value="11"/>
</dbReference>
<dbReference type="EMBL" id="JAWJWE010000036">
    <property type="protein sequence ID" value="KAK6629623.1"/>
    <property type="molecule type" value="Genomic_DNA"/>
</dbReference>
<evidence type="ECO:0000256" key="2">
    <source>
        <dbReference type="ARBA" id="ARBA00006991"/>
    </source>
</evidence>
<evidence type="ECO:0000256" key="10">
    <source>
        <dbReference type="ARBA" id="ARBA00023242"/>
    </source>
</evidence>
<feature type="domain" description="C2H2-type" evidence="14">
    <location>
        <begin position="248"/>
        <end position="275"/>
    </location>
</feature>
<dbReference type="GO" id="GO:0000978">
    <property type="term" value="F:RNA polymerase II cis-regulatory region sequence-specific DNA binding"/>
    <property type="evidence" value="ECO:0007669"/>
    <property type="project" value="TreeGrafter"/>
</dbReference>
<protein>
    <submittedName>
        <fullName evidence="16">Uncharacterized protein</fullName>
    </submittedName>
</protein>
<keyword evidence="6 12" id="KW-0862">Zinc</keyword>
<accession>A0AAN8PEL2</accession>
<dbReference type="AlphaFoldDB" id="A0AAN8PEL2"/>
<keyword evidence="5 11" id="KW-0863">Zinc-finger</keyword>